<dbReference type="Pfam" id="PF07690">
    <property type="entry name" value="MFS_1"/>
    <property type="match status" value="1"/>
</dbReference>
<feature type="transmembrane region" description="Helical" evidence="6">
    <location>
        <begin position="168"/>
        <end position="187"/>
    </location>
</feature>
<keyword evidence="4 6" id="KW-1133">Transmembrane helix</keyword>
<dbReference type="InterPro" id="IPR000849">
    <property type="entry name" value="Sugar_P_transporter"/>
</dbReference>
<feature type="transmembrane region" description="Helical" evidence="6">
    <location>
        <begin position="12"/>
        <end position="31"/>
    </location>
</feature>
<evidence type="ECO:0000256" key="5">
    <source>
        <dbReference type="ARBA" id="ARBA00023136"/>
    </source>
</evidence>
<evidence type="ECO:0000256" key="4">
    <source>
        <dbReference type="ARBA" id="ARBA00022989"/>
    </source>
</evidence>
<dbReference type="PIRSF" id="PIRSF002808">
    <property type="entry name" value="Hexose_phosphate_transp"/>
    <property type="match status" value="1"/>
</dbReference>
<dbReference type="PANTHER" id="PTHR43826">
    <property type="entry name" value="GLUCOSE-6-PHOSPHATE EXCHANGER SLC37A4"/>
    <property type="match status" value="1"/>
</dbReference>
<feature type="transmembrane region" description="Helical" evidence="6">
    <location>
        <begin position="386"/>
        <end position="405"/>
    </location>
</feature>
<sequence>MNRLSFSRTQILILLSVWLTFLLSFVMRLSWSSVMPILNEALHFTAKMGAQHISAFYFGYALTVLPGGILADKIGYRRTILFSLIGMAAVTALMSTITDYNMAWGLRFLLGVMSGPVQASCLSAIGDHFGPNQRGAAVGIFMSCTSFGITTVNLYAPYVATHYGWQTAFLATAILPLAVLVLCYFTVRKPSAEIMAQREAEASEAAAKLGVGQTSLKENLKHILSNRNIRCLAIAGFFATGTTWGVTQWANLYMVKQLGVTAIYAGQVMSVFGTAALIAKPTIGILSDILPIKKNHLAALVMFLFGPALILFANTSNPNMLFITGPILGIGAFMHSALTNALVVQSAAPHLRGTTAGFVNLFNQIGALLAPLLLGNVLVMTGSYQMSLMSIAIAPVIGACALFFIRLNNVKASN</sequence>
<keyword evidence="3 6" id="KW-0812">Transmembrane</keyword>
<keyword evidence="2" id="KW-0813">Transport</keyword>
<reference evidence="8" key="1">
    <citation type="submission" date="2019-11" db="EMBL/GenBank/DDBJ databases">
        <authorList>
            <person name="Feng L."/>
        </authorList>
    </citation>
    <scope>NUCLEOTIDE SEQUENCE</scope>
    <source>
        <strain evidence="8">VdisparLFYP95</strain>
    </source>
</reference>
<dbReference type="GO" id="GO:0005886">
    <property type="term" value="C:plasma membrane"/>
    <property type="evidence" value="ECO:0007669"/>
    <property type="project" value="UniProtKB-SubCell"/>
</dbReference>
<keyword evidence="5 6" id="KW-0472">Membrane</keyword>
<protein>
    <submittedName>
        <fullName evidence="8">Putative galactarate transporter</fullName>
    </submittedName>
</protein>
<name>A0A6N3BC60_9FIRM</name>
<feature type="transmembrane region" description="Helical" evidence="6">
    <location>
        <begin position="320"/>
        <end position="343"/>
    </location>
</feature>
<evidence type="ECO:0000256" key="2">
    <source>
        <dbReference type="ARBA" id="ARBA00022448"/>
    </source>
</evidence>
<feature type="transmembrane region" description="Helical" evidence="6">
    <location>
        <begin position="355"/>
        <end position="374"/>
    </location>
</feature>
<proteinExistence type="predicted"/>
<evidence type="ECO:0000256" key="1">
    <source>
        <dbReference type="ARBA" id="ARBA00004651"/>
    </source>
</evidence>
<dbReference type="InterPro" id="IPR036259">
    <property type="entry name" value="MFS_trans_sf"/>
</dbReference>
<dbReference type="InterPro" id="IPR011701">
    <property type="entry name" value="MFS"/>
</dbReference>
<dbReference type="PROSITE" id="PS50850">
    <property type="entry name" value="MFS"/>
    <property type="match status" value="1"/>
</dbReference>
<feature type="transmembrane region" description="Helical" evidence="6">
    <location>
        <begin position="80"/>
        <end position="98"/>
    </location>
</feature>
<evidence type="ECO:0000256" key="3">
    <source>
        <dbReference type="ARBA" id="ARBA00022692"/>
    </source>
</evidence>
<dbReference type="SUPFAM" id="SSF103473">
    <property type="entry name" value="MFS general substrate transporter"/>
    <property type="match status" value="1"/>
</dbReference>
<dbReference type="AlphaFoldDB" id="A0A6N3BC60"/>
<feature type="transmembrane region" description="Helical" evidence="6">
    <location>
        <begin position="51"/>
        <end position="71"/>
    </location>
</feature>
<dbReference type="Gene3D" id="1.20.1250.20">
    <property type="entry name" value="MFS general substrate transporter like domains"/>
    <property type="match status" value="2"/>
</dbReference>
<feature type="transmembrane region" description="Helical" evidence="6">
    <location>
        <begin position="231"/>
        <end position="250"/>
    </location>
</feature>
<dbReference type="InterPro" id="IPR020846">
    <property type="entry name" value="MFS_dom"/>
</dbReference>
<feature type="transmembrane region" description="Helical" evidence="6">
    <location>
        <begin position="262"/>
        <end position="283"/>
    </location>
</feature>
<gene>
    <name evidence="8" type="primary">garP</name>
    <name evidence="8" type="ORF">VDLFYP95_01316</name>
</gene>
<feature type="domain" description="Major facilitator superfamily (MFS) profile" evidence="7">
    <location>
        <begin position="9"/>
        <end position="410"/>
    </location>
</feature>
<comment type="subcellular location">
    <subcellularLocation>
        <location evidence="1">Cell membrane</location>
        <topology evidence="1">Multi-pass membrane protein</topology>
    </subcellularLocation>
</comment>
<dbReference type="InterPro" id="IPR051337">
    <property type="entry name" value="OPA_Antiporter"/>
</dbReference>
<evidence type="ECO:0000313" key="8">
    <source>
        <dbReference type="EMBL" id="VYU02426.1"/>
    </source>
</evidence>
<dbReference type="RefSeq" id="WP_156719576.1">
    <property type="nucleotide sequence ID" value="NZ_CACRUF010000026.1"/>
</dbReference>
<dbReference type="EMBL" id="CACRUF010000026">
    <property type="protein sequence ID" value="VYU02426.1"/>
    <property type="molecule type" value="Genomic_DNA"/>
</dbReference>
<evidence type="ECO:0000256" key="6">
    <source>
        <dbReference type="SAM" id="Phobius"/>
    </source>
</evidence>
<feature type="transmembrane region" description="Helical" evidence="6">
    <location>
        <begin position="295"/>
        <end position="314"/>
    </location>
</feature>
<dbReference type="GO" id="GO:0061513">
    <property type="term" value="F:glucose 6-phosphate:phosphate antiporter activity"/>
    <property type="evidence" value="ECO:0007669"/>
    <property type="project" value="TreeGrafter"/>
</dbReference>
<dbReference type="PANTHER" id="PTHR43826:SF3">
    <property type="entry name" value="GLUCOSE-6-PHOSPHATE EXCHANGER SLC37A4"/>
    <property type="match status" value="1"/>
</dbReference>
<accession>A0A6N3BC60</accession>
<evidence type="ECO:0000259" key="7">
    <source>
        <dbReference type="PROSITE" id="PS50850"/>
    </source>
</evidence>
<organism evidence="8">
    <name type="scientific">Veillonella dispar</name>
    <dbReference type="NCBI Taxonomy" id="39778"/>
    <lineage>
        <taxon>Bacteria</taxon>
        <taxon>Bacillati</taxon>
        <taxon>Bacillota</taxon>
        <taxon>Negativicutes</taxon>
        <taxon>Veillonellales</taxon>
        <taxon>Veillonellaceae</taxon>
        <taxon>Veillonella</taxon>
    </lineage>
</organism>
<dbReference type="GO" id="GO:0035435">
    <property type="term" value="P:phosphate ion transmembrane transport"/>
    <property type="evidence" value="ECO:0007669"/>
    <property type="project" value="TreeGrafter"/>
</dbReference>
<feature type="transmembrane region" description="Helical" evidence="6">
    <location>
        <begin position="104"/>
        <end position="125"/>
    </location>
</feature>
<feature type="transmembrane region" description="Helical" evidence="6">
    <location>
        <begin position="137"/>
        <end position="156"/>
    </location>
</feature>